<dbReference type="Pfam" id="PF13358">
    <property type="entry name" value="DDE_3"/>
    <property type="match status" value="1"/>
</dbReference>
<dbReference type="InterPro" id="IPR038717">
    <property type="entry name" value="Tc1-like_DDE_dom"/>
</dbReference>
<dbReference type="GO" id="GO:0015074">
    <property type="term" value="P:DNA integration"/>
    <property type="evidence" value="ECO:0007669"/>
    <property type="project" value="InterPro"/>
</dbReference>
<dbReference type="InterPro" id="IPR036388">
    <property type="entry name" value="WH-like_DNA-bd_sf"/>
</dbReference>
<dbReference type="Gene3D" id="3.30.420.10">
    <property type="entry name" value="Ribonuclease H-like superfamily/Ribonuclease H"/>
    <property type="match status" value="1"/>
</dbReference>
<dbReference type="SUPFAM" id="SSF46689">
    <property type="entry name" value="Homeodomain-like"/>
    <property type="match status" value="1"/>
</dbReference>
<proteinExistence type="predicted"/>
<dbReference type="Gene3D" id="1.10.10.10">
    <property type="entry name" value="Winged helix-like DNA-binding domain superfamily/Winged helix DNA-binding domain"/>
    <property type="match status" value="1"/>
</dbReference>
<accession>W5NNH8</accession>
<evidence type="ECO:0000313" key="4">
    <source>
        <dbReference type="Proteomes" id="UP000018468"/>
    </source>
</evidence>
<feature type="domain" description="Tc1-like transposase DDE" evidence="2">
    <location>
        <begin position="141"/>
        <end position="284"/>
    </location>
</feature>
<organism evidence="3 4">
    <name type="scientific">Lepisosteus oculatus</name>
    <name type="common">Spotted gar</name>
    <dbReference type="NCBI Taxonomy" id="7918"/>
    <lineage>
        <taxon>Eukaryota</taxon>
        <taxon>Metazoa</taxon>
        <taxon>Chordata</taxon>
        <taxon>Craniata</taxon>
        <taxon>Vertebrata</taxon>
        <taxon>Euteleostomi</taxon>
        <taxon>Actinopterygii</taxon>
        <taxon>Neopterygii</taxon>
        <taxon>Holostei</taxon>
        <taxon>Semionotiformes</taxon>
        <taxon>Lepisosteidae</taxon>
        <taxon>Lepisosteus</taxon>
    </lineage>
</organism>
<name>W5NNH8_LEPOC</name>
<dbReference type="InParanoid" id="W5NNH8"/>
<dbReference type="Bgee" id="ENSLOCG00000018086">
    <property type="expression patterns" value="Expressed in ovary and 13 other cell types or tissues"/>
</dbReference>
<feature type="domain" description="Transposase Tc1-like" evidence="1">
    <location>
        <begin position="66"/>
        <end position="129"/>
    </location>
</feature>
<dbReference type="HOGENOM" id="CLU_033666_0_6_1"/>
<protein>
    <recommendedName>
        <fullName evidence="5">Transposase Tc1-like domain-containing protein</fullName>
    </recommendedName>
</protein>
<dbReference type="InterPro" id="IPR052338">
    <property type="entry name" value="Transposase_5"/>
</dbReference>
<dbReference type="InterPro" id="IPR002492">
    <property type="entry name" value="Transposase_Tc1-like"/>
</dbReference>
<dbReference type="PANTHER" id="PTHR23022">
    <property type="entry name" value="TRANSPOSABLE ELEMENT-RELATED"/>
    <property type="match status" value="1"/>
</dbReference>
<evidence type="ECO:0008006" key="5">
    <source>
        <dbReference type="Google" id="ProtNLM"/>
    </source>
</evidence>
<dbReference type="InterPro" id="IPR009057">
    <property type="entry name" value="Homeodomain-like_sf"/>
</dbReference>
<dbReference type="InterPro" id="IPR036397">
    <property type="entry name" value="RNaseH_sf"/>
</dbReference>
<evidence type="ECO:0000259" key="1">
    <source>
        <dbReference type="Pfam" id="PF01498"/>
    </source>
</evidence>
<reference evidence="3" key="3">
    <citation type="submission" date="2025-09" db="UniProtKB">
        <authorList>
            <consortium name="Ensembl"/>
        </authorList>
    </citation>
    <scope>IDENTIFICATION</scope>
</reference>
<reference evidence="3" key="2">
    <citation type="submission" date="2025-08" db="UniProtKB">
        <authorList>
            <consortium name="Ensembl"/>
        </authorList>
    </citation>
    <scope>IDENTIFICATION</scope>
</reference>
<dbReference type="GO" id="GO:0006313">
    <property type="term" value="P:DNA transposition"/>
    <property type="evidence" value="ECO:0007669"/>
    <property type="project" value="InterPro"/>
</dbReference>
<keyword evidence="4" id="KW-1185">Reference proteome</keyword>
<dbReference type="STRING" id="7918.ENSLOCP00000022187"/>
<dbReference type="OMA" id="MQEYKDH"/>
<dbReference type="Proteomes" id="UP000018468">
    <property type="component" value="Linkage group LG25"/>
</dbReference>
<dbReference type="GO" id="GO:0003677">
    <property type="term" value="F:DNA binding"/>
    <property type="evidence" value="ECO:0007669"/>
    <property type="project" value="InterPro"/>
</dbReference>
<dbReference type="Ensembl" id="ENSLOCT00000022228.1">
    <property type="protein sequence ID" value="ENSLOCP00000022187.1"/>
    <property type="gene ID" value="ENSLOCG00000018086.1"/>
</dbReference>
<dbReference type="GeneTree" id="ENSGT00940000166084"/>
<evidence type="ECO:0000313" key="3">
    <source>
        <dbReference type="Ensembl" id="ENSLOCP00000022187.1"/>
    </source>
</evidence>
<sequence length="335" mass="37744">AFDISPFTRGRVVGQSDCGHSERQIARSLGLANGTVHNIIVKYRQSNERAVNHRPGRPSMLTEGTKRALVRVVSANPRTKLVDIASTVNLSQRTAQRYLHKLGYNGSLSRPKPLLTKANVKRRLAWAQEMKEKPAAFWRSVVFTDQSQFQQFASSGRTWAWRKAGQAFQEDCVQPPAQDDGFSVMVWAAVWHAGKTELVFTEGPLDSPGYVSVLENHLLPLFRQGALQFSTHLLQEDCAPCHTSKTTTHWKSERGLQVVPWPPRSPDMNPIAHIWERLDRQLQQTTPRPPSAAALRDRLSELWRGLDQALVQTLIAGLQQRVLALHEARGRATRF</sequence>
<evidence type="ECO:0000259" key="2">
    <source>
        <dbReference type="Pfam" id="PF13358"/>
    </source>
</evidence>
<dbReference type="eggNOG" id="ENOG502RZ9M">
    <property type="taxonomic scope" value="Eukaryota"/>
</dbReference>
<dbReference type="Pfam" id="PF01498">
    <property type="entry name" value="HTH_Tnp_Tc3_2"/>
    <property type="match status" value="1"/>
</dbReference>
<dbReference type="AlphaFoldDB" id="W5NNH8"/>
<reference evidence="4" key="1">
    <citation type="submission" date="2011-12" db="EMBL/GenBank/DDBJ databases">
        <title>The Draft Genome of Lepisosteus oculatus.</title>
        <authorList>
            <consortium name="The Broad Institute Genome Assembly &amp; Analysis Group"/>
            <consortium name="Computational R&amp;D Group"/>
            <consortium name="and Sequencing Platform"/>
            <person name="Di Palma F."/>
            <person name="Alfoldi J."/>
            <person name="Johnson J."/>
            <person name="Berlin A."/>
            <person name="Gnerre S."/>
            <person name="Jaffe D."/>
            <person name="MacCallum I."/>
            <person name="Young S."/>
            <person name="Walker B.J."/>
            <person name="Lander E.S."/>
            <person name="Lindblad-Toh K."/>
        </authorList>
    </citation>
    <scope>NUCLEOTIDE SEQUENCE [LARGE SCALE GENOMIC DNA]</scope>
</reference>
<dbReference type="PANTHER" id="PTHR23022:SF135">
    <property type="entry name" value="SI:DKEY-77F5.3"/>
    <property type="match status" value="1"/>
</dbReference>
<dbReference type="EMBL" id="AHAT01009825">
    <property type="status" value="NOT_ANNOTATED_CDS"/>
    <property type="molecule type" value="Genomic_DNA"/>
</dbReference>